<protein>
    <submittedName>
        <fullName evidence="4">Prolyl oligopeptidase family serine peptidase</fullName>
    </submittedName>
</protein>
<evidence type="ECO:0000259" key="2">
    <source>
        <dbReference type="Pfam" id="PF00326"/>
    </source>
</evidence>
<feature type="domain" description="Peptidase S9 prolyl oligopeptidase catalytic" evidence="2">
    <location>
        <begin position="692"/>
        <end position="861"/>
    </location>
</feature>
<evidence type="ECO:0000313" key="4">
    <source>
        <dbReference type="EMBL" id="MFE3866999.1"/>
    </source>
</evidence>
<dbReference type="RefSeq" id="WP_379853642.1">
    <property type="nucleotide sequence ID" value="NZ_JBHZPZ010000002.1"/>
</dbReference>
<proteinExistence type="predicted"/>
<feature type="domain" description="Dipeptidylpeptidase IV N-terminal" evidence="3">
    <location>
        <begin position="362"/>
        <end position="437"/>
    </location>
</feature>
<dbReference type="InterPro" id="IPR001375">
    <property type="entry name" value="Peptidase_S9_cat"/>
</dbReference>
<dbReference type="EMBL" id="JBHZPZ010000002">
    <property type="protein sequence ID" value="MFE3866999.1"/>
    <property type="molecule type" value="Genomic_DNA"/>
</dbReference>
<dbReference type="Pfam" id="PF00930">
    <property type="entry name" value="DPPIV_N"/>
    <property type="match status" value="1"/>
</dbReference>
<dbReference type="Proteomes" id="UP001600109">
    <property type="component" value="Unassembled WGS sequence"/>
</dbReference>
<sequence length="872" mass="98413">MNTIIDNCKIMWISYILFLMTCPVNAQAKKTRQLTAADYHLWSTLSAESISDYGKWVSYSLSYESGLDTLFVKNTSTAKKFAFPKGYGGKFVGDSWFGCLLPNNNFHLVNLNNGKVQNFDNVQNYDFVNDIDYVILYCNDKESKTNIVIQNLKGDTVARIDNVISFTMNKKRDALGYCTAEPTGNNVGLLQFGKKITKAIITQSTVKQFENVVWKSDGKSFAFVGRAVTAESFMADTVLYYVIDDHKLFQYDTTTAANWPKDMVLNASYTSSLGISDDGERVFFMMKKNDGAAVQNNSGIQVWNAADKDLFPMRDKWNKENQSRLATWSPKTGKCTAVGDSIYSTAILNGDQHFAILYDLNDNKPSWKQEADRDYYLFDLNTGEKTLFLKQQPGAIGNLSLSPDGKYIAYFRDLDWWVYSIEKQTHTNTTKKTGIVFHDDSIDMAEIQPYGLAGWSGIDGMLLIYDQFDLWQINPENGKADRRTNGREGNQIFRIIENANGYADGIVAKGNAMDDKTLILKSNTLDNSFSGYFTLDKSQKLQPIVYSEKRISALHKANATNCYMYLSEDFNAPPSLIIKTATAPPKAIFQSNSQHNQYGWGTSKTIAYKNAKNLDLKGVLIYPSDYNPTKQYPMIVYIYQRQTYKLHTYNNPTLLNGSGFNASIFASQGYFILYPDIAYSVGSPGFSATDCVIAATNAAIAIAPIDRSKIGLTGHSFGGFETDFIMTQTDMFAAGIAGSAITDFVSCYLSVNPNEKKFDGWRFEYQQLRMGTSLFEDYERYHSNSPITYASNTMKPILSYTGIDDTQVSANQTIEFYLALRRLNKEHIMVLYPGDDHVIDKEENQIDLTNRISDWFGYYLKGGKRPTWFEVQ</sequence>
<keyword evidence="5" id="KW-1185">Reference proteome</keyword>
<evidence type="ECO:0000259" key="3">
    <source>
        <dbReference type="Pfam" id="PF00930"/>
    </source>
</evidence>
<evidence type="ECO:0000313" key="5">
    <source>
        <dbReference type="Proteomes" id="UP001600109"/>
    </source>
</evidence>
<dbReference type="InterPro" id="IPR002469">
    <property type="entry name" value="Peptidase_S9B_N"/>
</dbReference>
<accession>A0ABW6HU83</accession>
<dbReference type="PANTHER" id="PTHR42776">
    <property type="entry name" value="SERINE PEPTIDASE S9 FAMILY MEMBER"/>
    <property type="match status" value="1"/>
</dbReference>
<reference evidence="4 5" key="1">
    <citation type="submission" date="2024-06" db="EMBL/GenBank/DDBJ databases">
        <title>Flavobacterium spp. isolated from glacier.</title>
        <authorList>
            <person name="Han D."/>
        </authorList>
    </citation>
    <scope>NUCLEOTIDE SEQUENCE [LARGE SCALE GENOMIC DNA]</scope>
    <source>
        <strain evidence="4 5">LS2P90</strain>
    </source>
</reference>
<name>A0ABW6HU83_9FLAO</name>
<dbReference type="PANTHER" id="PTHR42776:SF27">
    <property type="entry name" value="DIPEPTIDYL PEPTIDASE FAMILY MEMBER 6"/>
    <property type="match status" value="1"/>
</dbReference>
<dbReference type="Pfam" id="PF00326">
    <property type="entry name" value="Peptidase_S9"/>
    <property type="match status" value="1"/>
</dbReference>
<gene>
    <name evidence="4" type="ORF">ACFX5E_02805</name>
</gene>
<dbReference type="SUPFAM" id="SSF53474">
    <property type="entry name" value="alpha/beta-Hydrolases"/>
    <property type="match status" value="1"/>
</dbReference>
<dbReference type="SUPFAM" id="SSF82171">
    <property type="entry name" value="DPP6 N-terminal domain-like"/>
    <property type="match status" value="1"/>
</dbReference>
<organism evidence="4 5">
    <name type="scientific">Flavobacterium xylosi</name>
    <dbReference type="NCBI Taxonomy" id="3230415"/>
    <lineage>
        <taxon>Bacteria</taxon>
        <taxon>Pseudomonadati</taxon>
        <taxon>Bacteroidota</taxon>
        <taxon>Flavobacteriia</taxon>
        <taxon>Flavobacteriales</taxon>
        <taxon>Flavobacteriaceae</taxon>
        <taxon>Flavobacterium</taxon>
    </lineage>
</organism>
<dbReference type="Gene3D" id="3.40.50.1820">
    <property type="entry name" value="alpha/beta hydrolase"/>
    <property type="match status" value="1"/>
</dbReference>
<dbReference type="Gene3D" id="2.140.10.30">
    <property type="entry name" value="Dipeptidylpeptidase IV, N-terminal domain"/>
    <property type="match status" value="1"/>
</dbReference>
<dbReference type="InterPro" id="IPR029058">
    <property type="entry name" value="AB_hydrolase_fold"/>
</dbReference>
<keyword evidence="1" id="KW-0378">Hydrolase</keyword>
<evidence type="ECO:0000256" key="1">
    <source>
        <dbReference type="ARBA" id="ARBA00022801"/>
    </source>
</evidence>
<comment type="caution">
    <text evidence="4">The sequence shown here is derived from an EMBL/GenBank/DDBJ whole genome shotgun (WGS) entry which is preliminary data.</text>
</comment>